<protein>
    <submittedName>
        <fullName evidence="2">Uncharacterized protein</fullName>
    </submittedName>
</protein>
<feature type="transmembrane region" description="Helical" evidence="1">
    <location>
        <begin position="9"/>
        <end position="27"/>
    </location>
</feature>
<reference evidence="2 3" key="1">
    <citation type="submission" date="2016-10" db="EMBL/GenBank/DDBJ databases">
        <authorList>
            <person name="de Groot N.N."/>
        </authorList>
    </citation>
    <scope>NUCLEOTIDE SEQUENCE [LARGE SCALE GENOMIC DNA]</scope>
    <source>
        <strain evidence="2 3">DSM 24677</strain>
    </source>
</reference>
<dbReference type="STRING" id="576131.SAMN05444486_103551"/>
<evidence type="ECO:0000256" key="1">
    <source>
        <dbReference type="SAM" id="Phobius"/>
    </source>
</evidence>
<dbReference type="AlphaFoldDB" id="A0A1H3MFL9"/>
<evidence type="ECO:0000313" key="3">
    <source>
        <dbReference type="Proteomes" id="UP000199026"/>
    </source>
</evidence>
<evidence type="ECO:0000313" key="2">
    <source>
        <dbReference type="EMBL" id="SDY74855.1"/>
    </source>
</evidence>
<dbReference type="Proteomes" id="UP000199026">
    <property type="component" value="Unassembled WGS sequence"/>
</dbReference>
<gene>
    <name evidence="2" type="ORF">SAMN05444486_103551</name>
</gene>
<keyword evidence="3" id="KW-1185">Reference proteome</keyword>
<proteinExistence type="predicted"/>
<name>A0A1H3MFL9_9RHOB</name>
<keyword evidence="1" id="KW-0812">Transmembrane</keyword>
<sequence length="201" mass="22350">MPNVVKSKLFWGFVAVLLAMAIGFWFAQMRGYDAHAAMHAKMHGTDGAHGMHAEHDMTNMPGLKGRDATAEESEELAVMFRRFQEITRTVENLPNGIRTVTFAEDEELMGIVTSHVIGMIDRVDMGRDPEVIIQSPTLDILFERRASIVTEMDVTEDGIIVIQTSDDPEVVAALHTHAAEVSAMVERGMEAVHEMMAARER</sequence>
<keyword evidence="1" id="KW-1133">Transmembrane helix</keyword>
<organism evidence="2 3">
    <name type="scientific">Lentibacter algarum</name>
    <dbReference type="NCBI Taxonomy" id="576131"/>
    <lineage>
        <taxon>Bacteria</taxon>
        <taxon>Pseudomonadati</taxon>
        <taxon>Pseudomonadota</taxon>
        <taxon>Alphaproteobacteria</taxon>
        <taxon>Rhodobacterales</taxon>
        <taxon>Roseobacteraceae</taxon>
        <taxon>Lentibacter</taxon>
    </lineage>
</organism>
<accession>A0A1H3MFL9</accession>
<dbReference type="RefSeq" id="WP_277017797.1">
    <property type="nucleotide sequence ID" value="NZ_CALJFH010000035.1"/>
</dbReference>
<keyword evidence="1" id="KW-0472">Membrane</keyword>
<dbReference type="EMBL" id="FNPR01000003">
    <property type="protein sequence ID" value="SDY74855.1"/>
    <property type="molecule type" value="Genomic_DNA"/>
</dbReference>